<reference evidence="1" key="1">
    <citation type="submission" date="2023-07" db="EMBL/GenBank/DDBJ databases">
        <title>draft genome sequence of fig (Ficus carica).</title>
        <authorList>
            <person name="Takahashi T."/>
            <person name="Nishimura K."/>
        </authorList>
    </citation>
    <scope>NUCLEOTIDE SEQUENCE</scope>
</reference>
<evidence type="ECO:0000313" key="1">
    <source>
        <dbReference type="EMBL" id="GMN69760.1"/>
    </source>
</evidence>
<sequence length="55" mass="6231">MRLKRRQGLVWDGEWRWFNAGGEVDAVAGSWFGVAEHDFATKTVDHSVESVLAVR</sequence>
<name>A0AA88EB65_FICCA</name>
<proteinExistence type="predicted"/>
<dbReference type="Gramene" id="FCD_00011827-RA">
    <property type="protein sequence ID" value="FCD_00011827-RA:cds"/>
    <property type="gene ID" value="FCD_00011827"/>
</dbReference>
<accession>A0AA88EB65</accession>
<dbReference type="EMBL" id="BTGU01000927">
    <property type="protein sequence ID" value="GMN69760.1"/>
    <property type="molecule type" value="Genomic_DNA"/>
</dbReference>
<dbReference type="AlphaFoldDB" id="A0AA88EB65"/>
<evidence type="ECO:0000313" key="2">
    <source>
        <dbReference type="Proteomes" id="UP001187192"/>
    </source>
</evidence>
<comment type="caution">
    <text evidence="1">The sequence shown here is derived from an EMBL/GenBank/DDBJ whole genome shotgun (WGS) entry which is preliminary data.</text>
</comment>
<gene>
    <name evidence="1" type="ORF">TIFTF001_038805</name>
</gene>
<dbReference type="Proteomes" id="UP001187192">
    <property type="component" value="Unassembled WGS sequence"/>
</dbReference>
<keyword evidence="2" id="KW-1185">Reference proteome</keyword>
<protein>
    <submittedName>
        <fullName evidence="1">Uncharacterized protein</fullName>
    </submittedName>
</protein>
<organism evidence="1 2">
    <name type="scientific">Ficus carica</name>
    <name type="common">Common fig</name>
    <dbReference type="NCBI Taxonomy" id="3494"/>
    <lineage>
        <taxon>Eukaryota</taxon>
        <taxon>Viridiplantae</taxon>
        <taxon>Streptophyta</taxon>
        <taxon>Embryophyta</taxon>
        <taxon>Tracheophyta</taxon>
        <taxon>Spermatophyta</taxon>
        <taxon>Magnoliopsida</taxon>
        <taxon>eudicotyledons</taxon>
        <taxon>Gunneridae</taxon>
        <taxon>Pentapetalae</taxon>
        <taxon>rosids</taxon>
        <taxon>fabids</taxon>
        <taxon>Rosales</taxon>
        <taxon>Moraceae</taxon>
        <taxon>Ficeae</taxon>
        <taxon>Ficus</taxon>
    </lineage>
</organism>